<evidence type="ECO:0000313" key="1">
    <source>
        <dbReference type="EMBL" id="KIH60259.1"/>
    </source>
</evidence>
<proteinExistence type="predicted"/>
<gene>
    <name evidence="1" type="ORF">ANCDUO_09494</name>
</gene>
<dbReference type="AlphaFoldDB" id="A0A0C2GML7"/>
<keyword evidence="2" id="KW-1185">Reference proteome</keyword>
<evidence type="ECO:0000313" key="2">
    <source>
        <dbReference type="Proteomes" id="UP000054047"/>
    </source>
</evidence>
<accession>A0A0C2GML7</accession>
<dbReference type="Proteomes" id="UP000054047">
    <property type="component" value="Unassembled WGS sequence"/>
</dbReference>
<reference evidence="1 2" key="1">
    <citation type="submission" date="2013-12" db="EMBL/GenBank/DDBJ databases">
        <title>Draft genome of the parsitic nematode Ancylostoma duodenale.</title>
        <authorList>
            <person name="Mitreva M."/>
        </authorList>
    </citation>
    <scope>NUCLEOTIDE SEQUENCE [LARGE SCALE GENOMIC DNA]</scope>
    <source>
        <strain evidence="1 2">Zhejiang</strain>
    </source>
</reference>
<dbReference type="OrthoDB" id="5833421at2759"/>
<name>A0A0C2GML7_9BILA</name>
<evidence type="ECO:0008006" key="3">
    <source>
        <dbReference type="Google" id="ProtNLM"/>
    </source>
</evidence>
<organism evidence="1 2">
    <name type="scientific">Ancylostoma duodenale</name>
    <dbReference type="NCBI Taxonomy" id="51022"/>
    <lineage>
        <taxon>Eukaryota</taxon>
        <taxon>Metazoa</taxon>
        <taxon>Ecdysozoa</taxon>
        <taxon>Nematoda</taxon>
        <taxon>Chromadorea</taxon>
        <taxon>Rhabditida</taxon>
        <taxon>Rhabditina</taxon>
        <taxon>Rhabditomorpha</taxon>
        <taxon>Strongyloidea</taxon>
        <taxon>Ancylostomatidae</taxon>
        <taxon>Ancylostomatinae</taxon>
        <taxon>Ancylostoma</taxon>
    </lineage>
</organism>
<protein>
    <recommendedName>
        <fullName evidence="3">Neurotransmitter-gated ion-channel ligand-binding domain-containing protein</fullName>
    </recommendedName>
</protein>
<dbReference type="EMBL" id="KN731130">
    <property type="protein sequence ID" value="KIH60259.1"/>
    <property type="molecule type" value="Genomic_DNA"/>
</dbReference>
<sequence length="97" mass="11426">MRHSGDNGSLRLDDCVSRCRILPIRRPTVQLNFRQLDCKLSYAKQYNRDEVKLDFLHADRVDFSEYATSSIWDMMDAPAVLTEDRSRIEFQVRIRCA</sequence>